<organism evidence="3">
    <name type="scientific">Angiostrongylus costaricensis</name>
    <name type="common">Nematode worm</name>
    <dbReference type="NCBI Taxonomy" id="334426"/>
    <lineage>
        <taxon>Eukaryota</taxon>
        <taxon>Metazoa</taxon>
        <taxon>Ecdysozoa</taxon>
        <taxon>Nematoda</taxon>
        <taxon>Chromadorea</taxon>
        <taxon>Rhabditida</taxon>
        <taxon>Rhabditina</taxon>
        <taxon>Rhabditomorpha</taxon>
        <taxon>Strongyloidea</taxon>
        <taxon>Metastrongylidae</taxon>
        <taxon>Angiostrongylus</taxon>
    </lineage>
</organism>
<dbReference type="AlphaFoldDB" id="A0A0R3PEW4"/>
<name>A0A0R3PEW4_ANGCS</name>
<dbReference type="STRING" id="334426.A0A0R3PEW4"/>
<proteinExistence type="predicted"/>
<gene>
    <name evidence="1" type="ORF">ACOC_LOCUS2659</name>
</gene>
<dbReference type="OrthoDB" id="410104at2759"/>
<protein>
    <submittedName>
        <fullName evidence="3">Reverse transcriptase domain-containing protein</fullName>
    </submittedName>
</protein>
<evidence type="ECO:0000313" key="2">
    <source>
        <dbReference type="Proteomes" id="UP000267027"/>
    </source>
</evidence>
<dbReference type="Proteomes" id="UP000267027">
    <property type="component" value="Unassembled WGS sequence"/>
</dbReference>
<evidence type="ECO:0000313" key="3">
    <source>
        <dbReference type="WBParaSite" id="ACOC_0000265801-mRNA-1"/>
    </source>
</evidence>
<accession>A0A0R3PEW4</accession>
<reference evidence="1 2" key="2">
    <citation type="submission" date="2018-11" db="EMBL/GenBank/DDBJ databases">
        <authorList>
            <consortium name="Pathogen Informatics"/>
        </authorList>
    </citation>
    <scope>NUCLEOTIDE SEQUENCE [LARGE SCALE GENOMIC DNA]</scope>
    <source>
        <strain evidence="1 2">Costa Rica</strain>
    </source>
</reference>
<keyword evidence="2" id="KW-1185">Reference proteome</keyword>
<evidence type="ECO:0000313" key="1">
    <source>
        <dbReference type="EMBL" id="VDM54244.1"/>
    </source>
</evidence>
<dbReference type="WBParaSite" id="ACOC_0000265801-mRNA-1">
    <property type="protein sequence ID" value="ACOC_0000265801-mRNA-1"/>
    <property type="gene ID" value="ACOC_0000265801"/>
</dbReference>
<dbReference type="EMBL" id="UYYA01000575">
    <property type="protein sequence ID" value="VDM54244.1"/>
    <property type="molecule type" value="Genomic_DNA"/>
</dbReference>
<sequence>MTNWGKFWPGSPLHSRVPQWLNLHSETMEIMLRTAQPVKTGYLKPGKVKLTAIYPAKRPHYQGKENTKPRFKSELLRRKGNPEKREDRQGVPTQYIKILRELYKDFTTKVSLFYNDINIDVKRGVRQGGSISPKLFTATLQNVMQTLEWDNMGMKIDDWQLRHLHFADDIALITPNIGQA</sequence>
<reference evidence="3" key="1">
    <citation type="submission" date="2017-02" db="UniProtKB">
        <authorList>
            <consortium name="WormBaseParasite"/>
        </authorList>
    </citation>
    <scope>IDENTIFICATION</scope>
</reference>